<keyword evidence="3" id="KW-0238">DNA-binding</keyword>
<evidence type="ECO:0000313" key="5">
    <source>
        <dbReference type="EMBL" id="ADL36465.1"/>
    </source>
</evidence>
<dbReference type="GO" id="GO:0003677">
    <property type="term" value="F:DNA binding"/>
    <property type="evidence" value="ECO:0007669"/>
    <property type="project" value="UniProtKB-KW"/>
</dbReference>
<proteinExistence type="inferred from homology"/>
<dbReference type="Gene3D" id="1.10.287.1120">
    <property type="entry name" value="Bipartite methylase S protein"/>
    <property type="match status" value="1"/>
</dbReference>
<keyword evidence="6" id="KW-1185">Reference proteome</keyword>
<accession>E0S4Y3</accession>
<gene>
    <name evidence="5" type="primary">hsdS2</name>
    <name evidence="5" type="ordered locus">bpr_IV100</name>
</gene>
<dbReference type="eggNOG" id="COG0732">
    <property type="taxonomic scope" value="Bacteria"/>
</dbReference>
<dbReference type="AlphaFoldDB" id="E0S4Y3"/>
<reference evidence="5 6" key="1">
    <citation type="journal article" date="2010" name="PLoS ONE">
        <title>The glycobiome of the rumen bacterium Butyrivibrio proteoclasticus B316(T) highlights adaptation to a polysaccharide-rich environment.</title>
        <authorList>
            <person name="Kelly W.J."/>
            <person name="Leahy S.C."/>
            <person name="Altermann E."/>
            <person name="Yeoman C.J."/>
            <person name="Dunne J.C."/>
            <person name="Kong Z."/>
            <person name="Pacheco D.M."/>
            <person name="Li D."/>
            <person name="Noel S.J."/>
            <person name="Moon C.D."/>
            <person name="Cookson A.L."/>
            <person name="Attwood G.T."/>
        </authorList>
    </citation>
    <scope>NUCLEOTIDE SEQUENCE [LARGE SCALE GENOMIC DNA]</scope>
    <source>
        <strain evidence="6">ATCC 51982 / DSM 14932 / B316</strain>
        <plasmid evidence="6">Plasmid pCY186</plasmid>
    </source>
</reference>
<evidence type="ECO:0000256" key="1">
    <source>
        <dbReference type="ARBA" id="ARBA00010923"/>
    </source>
</evidence>
<sequence>MTNRPNIRFGKFNDDWEQRKLIEISDIVTGTTPPTKDKDNYGGDRLFVSPADIQGNRYVDETITTLTEKGYALGRELRAGTTLFVSIGSTIGKVAQIKESATTNQQINAVIPNVEMDDNFVFTMLENEAEKIKKLAATQAVPIINKTTFGETEIQFPKKEEQTRIGEYFSNLDSLITLHQRKCDETKELKKYMLQKMFPKNGERVPEIRFAGFTDDWEQRKLGELAEIGDIDHRMPPTVEDGIPYLMTGDFCGINELNFEGVKHVSQEDYEQLSRKIKPEKGDIIFARYASVGAVRYVDFTRDFLISYSCAIIKQSKKINSKYLYHYLTGDPAQKQIKLEINSSSQANIGIDSMKNSITVLLPSADEQTKISEFLSGLDNLITLHQRKSDELKELKKYMLKNLFPNNK</sequence>
<dbReference type="InterPro" id="IPR000055">
    <property type="entry name" value="Restrct_endonuc_typeI_TRD"/>
</dbReference>
<keyword evidence="2" id="KW-0680">Restriction system</keyword>
<feature type="domain" description="Type I restriction modification DNA specificity" evidence="4">
    <location>
        <begin position="13"/>
        <end position="184"/>
    </location>
</feature>
<dbReference type="HOGENOM" id="CLU_021095_0_2_9"/>
<name>E0S4Y3_BUTPB</name>
<evidence type="ECO:0000313" key="6">
    <source>
        <dbReference type="Proteomes" id="UP000001299"/>
    </source>
</evidence>
<dbReference type="Pfam" id="PF01420">
    <property type="entry name" value="Methylase_S"/>
    <property type="match status" value="2"/>
</dbReference>
<dbReference type="InterPro" id="IPR044946">
    <property type="entry name" value="Restrct_endonuc_typeI_TRD_sf"/>
</dbReference>
<geneLocation type="plasmid" evidence="5 6">
    <name>pCY186</name>
</geneLocation>
<dbReference type="PANTHER" id="PTHR30408">
    <property type="entry name" value="TYPE-1 RESTRICTION ENZYME ECOKI SPECIFICITY PROTEIN"/>
    <property type="match status" value="1"/>
</dbReference>
<dbReference type="KEGG" id="bpb:bpr_IV100"/>
<dbReference type="GO" id="GO:0009307">
    <property type="term" value="P:DNA restriction-modification system"/>
    <property type="evidence" value="ECO:0007669"/>
    <property type="project" value="UniProtKB-KW"/>
</dbReference>
<evidence type="ECO:0000256" key="2">
    <source>
        <dbReference type="ARBA" id="ARBA00022747"/>
    </source>
</evidence>
<dbReference type="EMBL" id="CP001813">
    <property type="protein sequence ID" value="ADL36465.1"/>
    <property type="molecule type" value="Genomic_DNA"/>
</dbReference>
<feature type="domain" description="Type I restriction modification DNA specificity" evidence="4">
    <location>
        <begin position="215"/>
        <end position="393"/>
    </location>
</feature>
<dbReference type="CDD" id="cd17286">
    <property type="entry name" value="RMtype1_S_Lla161ORF747P_TRD1-CR1_like"/>
    <property type="match status" value="1"/>
</dbReference>
<dbReference type="RefSeq" id="WP_013283113.1">
    <property type="nucleotide sequence ID" value="NC_014390.1"/>
</dbReference>
<evidence type="ECO:0000256" key="3">
    <source>
        <dbReference type="ARBA" id="ARBA00023125"/>
    </source>
</evidence>
<comment type="similarity">
    <text evidence="1">Belongs to the type-I restriction system S methylase family.</text>
</comment>
<protein>
    <submittedName>
        <fullName evidence="5">Type I restriction modification system S subunit HsdS2</fullName>
    </submittedName>
</protein>
<dbReference type="Gene3D" id="3.90.220.20">
    <property type="entry name" value="DNA methylase specificity domains"/>
    <property type="match status" value="2"/>
</dbReference>
<keyword evidence="5" id="KW-0614">Plasmid</keyword>
<dbReference type="SUPFAM" id="SSF116734">
    <property type="entry name" value="DNA methylase specificity domain"/>
    <property type="match status" value="2"/>
</dbReference>
<dbReference type="InterPro" id="IPR052021">
    <property type="entry name" value="Type-I_RS_S_subunit"/>
</dbReference>
<dbReference type="PANTHER" id="PTHR30408:SF12">
    <property type="entry name" value="TYPE I RESTRICTION ENZYME MJAVIII SPECIFICITY SUBUNIT"/>
    <property type="match status" value="1"/>
</dbReference>
<organism evidence="5 6">
    <name type="scientific">Butyrivibrio proteoclasticus (strain ATCC 51982 / DSM 14932 / B316)</name>
    <name type="common">Clostridium proteoclasticum</name>
    <dbReference type="NCBI Taxonomy" id="515622"/>
    <lineage>
        <taxon>Bacteria</taxon>
        <taxon>Bacillati</taxon>
        <taxon>Bacillota</taxon>
        <taxon>Clostridia</taxon>
        <taxon>Lachnospirales</taxon>
        <taxon>Lachnospiraceae</taxon>
        <taxon>Butyrivibrio</taxon>
    </lineage>
</organism>
<dbReference type="REBASE" id="27299">
    <property type="entry name" value="S2.Bpr316ORF98P"/>
</dbReference>
<evidence type="ECO:0000259" key="4">
    <source>
        <dbReference type="Pfam" id="PF01420"/>
    </source>
</evidence>
<dbReference type="Proteomes" id="UP000001299">
    <property type="component" value="Plasmid pCY186"/>
</dbReference>